<dbReference type="EMBL" id="WVUD01000022">
    <property type="protein sequence ID" value="MYL83917.1"/>
    <property type="molecule type" value="Genomic_DNA"/>
</dbReference>
<proteinExistence type="inferred from homology"/>
<evidence type="ECO:0000256" key="1">
    <source>
        <dbReference type="ARBA" id="ARBA00004418"/>
    </source>
</evidence>
<dbReference type="SUPFAM" id="SSF53850">
    <property type="entry name" value="Periplasmic binding protein-like II"/>
    <property type="match status" value="1"/>
</dbReference>
<dbReference type="OrthoDB" id="5372616at2"/>
<comment type="subcellular location">
    <subcellularLocation>
        <location evidence="1">Periplasm</location>
    </subcellularLocation>
</comment>
<dbReference type="Proteomes" id="UP000482487">
    <property type="component" value="Unassembled WGS sequence"/>
</dbReference>
<gene>
    <name evidence="4" type="ORF">GTA51_12335</name>
</gene>
<accession>A0A7C9N1A1</accession>
<dbReference type="GO" id="GO:0042597">
    <property type="term" value="C:periplasmic space"/>
    <property type="evidence" value="ECO:0007669"/>
    <property type="project" value="UniProtKB-SubCell"/>
</dbReference>
<dbReference type="AlphaFoldDB" id="A0A7C9N1A1"/>
<protein>
    <submittedName>
        <fullName evidence="4">ABC transporter substrate-binding protein</fullName>
    </submittedName>
</protein>
<evidence type="ECO:0000313" key="5">
    <source>
        <dbReference type="Proteomes" id="UP000482487"/>
    </source>
</evidence>
<name>A0A7C9N1A1_9BACT</name>
<evidence type="ECO:0000313" key="4">
    <source>
        <dbReference type="EMBL" id="MYL83917.1"/>
    </source>
</evidence>
<dbReference type="PANTHER" id="PTHR30024">
    <property type="entry name" value="ALIPHATIC SULFONATES-BINDING PROTEIN-RELATED"/>
    <property type="match status" value="1"/>
</dbReference>
<keyword evidence="3" id="KW-0732">Signal</keyword>
<comment type="caution">
    <text evidence="4">The sequence shown here is derived from an EMBL/GenBank/DDBJ whole genome shotgun (WGS) entry which is preliminary data.</text>
</comment>
<dbReference type="RefSeq" id="WP_160961497.1">
    <property type="nucleotide sequence ID" value="NZ_WVUD01000022.1"/>
</dbReference>
<sequence length="324" mass="35144">MRRIIVALVVLGFLTSTAYAKQYKVGMIHWIAFSPLNVAEAKGLWKDQGLDVEVVNFGSNQELNAALENKRIDIALDMLGSWVGLTMSGTPIAILGETDWSNGGDKIIAKKGLDMAALKGQTVGIYLNQPSVTFFLNRFLAANGLKLADIKTVEVEPEAMADNFIAGKMPLTVNYDPQALRAIKEGDGTVVATSATYPGVIPEGFAARADTLAELPAADLAKFFAGWTKAVAWTKDPANWAEYATILNTKTFEGEKPYSEAELKEMLAAVSIHDKATQLARNTVGLKAYMTELHAFLKDNNLLQADFASDAILQNTVLIESLKQ</sequence>
<dbReference type="PANTHER" id="PTHR30024:SF47">
    <property type="entry name" value="TAURINE-BINDING PERIPLASMIC PROTEIN"/>
    <property type="match status" value="1"/>
</dbReference>
<comment type="similarity">
    <text evidence="2">Belongs to the bacterial solute-binding protein SsuA/TauA family.</text>
</comment>
<keyword evidence="5" id="KW-1185">Reference proteome</keyword>
<evidence type="ECO:0000256" key="2">
    <source>
        <dbReference type="ARBA" id="ARBA00010742"/>
    </source>
</evidence>
<dbReference type="Gene3D" id="3.40.190.10">
    <property type="entry name" value="Periplasmic binding protein-like II"/>
    <property type="match status" value="2"/>
</dbReference>
<reference evidence="4 5" key="1">
    <citation type="submission" date="2020-01" db="EMBL/GenBank/DDBJ databases">
        <title>Genome sequence of Desulfovibrio aerotolerans DSM 16695(T).</title>
        <authorList>
            <person name="Karnachuk O."/>
            <person name="Avakyan M."/>
            <person name="Mardanov A."/>
            <person name="Kadnikov V."/>
            <person name="Ravin N."/>
        </authorList>
    </citation>
    <scope>NUCLEOTIDE SEQUENCE [LARGE SCALE GENOMIC DNA]</scope>
    <source>
        <strain evidence="4 5">DSM 16695</strain>
    </source>
</reference>
<evidence type="ECO:0000256" key="3">
    <source>
        <dbReference type="ARBA" id="ARBA00022729"/>
    </source>
</evidence>
<organism evidence="4 5">
    <name type="scientific">Solidesulfovibrio aerotolerans</name>
    <dbReference type="NCBI Taxonomy" id="295255"/>
    <lineage>
        <taxon>Bacteria</taxon>
        <taxon>Pseudomonadati</taxon>
        <taxon>Thermodesulfobacteriota</taxon>
        <taxon>Desulfovibrionia</taxon>
        <taxon>Desulfovibrionales</taxon>
        <taxon>Desulfovibrionaceae</taxon>
        <taxon>Solidesulfovibrio</taxon>
    </lineage>
</organism>
<dbReference type="Pfam" id="PF13379">
    <property type="entry name" value="NMT1_2"/>
    <property type="match status" value="1"/>
</dbReference>